<sequence>MSKLPISEAFSFGVAPSCCTGNTAFPNSKAGPGDPTFGSDIADSCFNPSATTAVRSSVSFNSPPAFSSSLLGFASSALTVSSPWRSCFSSSSRMLELASRCRAWSP</sequence>
<reference evidence="1" key="1">
    <citation type="submission" date="2021-05" db="EMBL/GenBank/DDBJ databases">
        <authorList>
            <person name="Alioto T."/>
            <person name="Alioto T."/>
            <person name="Gomez Garrido J."/>
        </authorList>
    </citation>
    <scope>NUCLEOTIDE SEQUENCE</scope>
</reference>
<name>A0A8D8BDV9_CULPI</name>
<dbReference type="AlphaFoldDB" id="A0A8D8BDV9"/>
<proteinExistence type="predicted"/>
<evidence type="ECO:0000313" key="1">
    <source>
        <dbReference type="EMBL" id="CAG6473378.1"/>
    </source>
</evidence>
<dbReference type="EMBL" id="HBUE01072732">
    <property type="protein sequence ID" value="CAG6473378.1"/>
    <property type="molecule type" value="Transcribed_RNA"/>
</dbReference>
<accession>A0A8D8BDV9</accession>
<organism evidence="1">
    <name type="scientific">Culex pipiens</name>
    <name type="common">House mosquito</name>
    <dbReference type="NCBI Taxonomy" id="7175"/>
    <lineage>
        <taxon>Eukaryota</taxon>
        <taxon>Metazoa</taxon>
        <taxon>Ecdysozoa</taxon>
        <taxon>Arthropoda</taxon>
        <taxon>Hexapoda</taxon>
        <taxon>Insecta</taxon>
        <taxon>Pterygota</taxon>
        <taxon>Neoptera</taxon>
        <taxon>Endopterygota</taxon>
        <taxon>Diptera</taxon>
        <taxon>Nematocera</taxon>
        <taxon>Culicoidea</taxon>
        <taxon>Culicidae</taxon>
        <taxon>Culicinae</taxon>
        <taxon>Culicini</taxon>
        <taxon>Culex</taxon>
        <taxon>Culex</taxon>
    </lineage>
</organism>
<protein>
    <submittedName>
        <fullName evidence="1">(northern house mosquito) hypothetical protein</fullName>
    </submittedName>
</protein>